<dbReference type="InterPro" id="IPR011990">
    <property type="entry name" value="TPR-like_helical_dom_sf"/>
</dbReference>
<sequence>MTTPAGPHWQRWKRLHNKGALQASRGNLKAANRLVRKAYELTLAAPGDPEALARRAQTLINLANLTEGREAIELVNTAIGLTHECEALVGDEFGTVSLRATLFAVRAMTVLNTGEWREPLADLRRSLELEPANEVAQPVLGHLLSWLNQLATERRHYAEFAKAREILDAGLEAVAWFPLPQEQGMAVLLSTRAMVLAAAGDYAESATDAEAAMALAERVAPELIPNIHLALAEVADGTGDQATSGEHLHLARELFAAIGEAEGEAIALNSLGRLAHLNSRDDEALAHYTAAAKLGADPWHQVVSQFGRAAIAVIQSRPEEALRLLDEMPADSPRFRTAVLQVRGNAYETMAEFAKADECLDQARALCVDNGMWHMALTLDSWRSGALHRRAAYGVPPADLVAPALDLALPAALAAEAARRRFRAGPMRERWIAQAAAPATKAALVAIGATLDEQLVVAYLDHLAAAVSLPGQSAEPAEIDHSALLSLPTPEDLALVASGEGEPLPVPELLLPPRVRANTAVPSRLDPWLDLAEQRYGIQVRSAEVVRSW</sequence>
<gene>
    <name evidence="1" type="ORF">HNR67_004455</name>
</gene>
<evidence type="ECO:0000313" key="1">
    <source>
        <dbReference type="EMBL" id="MBB4678337.1"/>
    </source>
</evidence>
<name>A0A7W7FUK0_9PSEU</name>
<evidence type="ECO:0000313" key="2">
    <source>
        <dbReference type="Proteomes" id="UP000533598"/>
    </source>
</evidence>
<dbReference type="Gene3D" id="1.25.40.10">
    <property type="entry name" value="Tetratricopeptide repeat domain"/>
    <property type="match status" value="3"/>
</dbReference>
<dbReference type="InterPro" id="IPR019734">
    <property type="entry name" value="TPR_rpt"/>
</dbReference>
<dbReference type="Proteomes" id="UP000533598">
    <property type="component" value="Unassembled WGS sequence"/>
</dbReference>
<dbReference type="SMART" id="SM00028">
    <property type="entry name" value="TPR"/>
    <property type="match status" value="4"/>
</dbReference>
<proteinExistence type="predicted"/>
<keyword evidence="2" id="KW-1185">Reference proteome</keyword>
<dbReference type="RefSeq" id="WP_185004180.1">
    <property type="nucleotide sequence ID" value="NZ_BAAAUI010000004.1"/>
</dbReference>
<reference evidence="1 2" key="1">
    <citation type="submission" date="2020-08" db="EMBL/GenBank/DDBJ databases">
        <title>Sequencing the genomes of 1000 actinobacteria strains.</title>
        <authorList>
            <person name="Klenk H.-P."/>
        </authorList>
    </citation>
    <scope>NUCLEOTIDE SEQUENCE [LARGE SCALE GENOMIC DNA]</scope>
    <source>
        <strain evidence="1 2">DSM 44230</strain>
    </source>
</reference>
<protein>
    <submittedName>
        <fullName evidence="1">Tetratricopeptide (TPR) repeat protein</fullName>
    </submittedName>
</protein>
<dbReference type="SUPFAM" id="SSF48452">
    <property type="entry name" value="TPR-like"/>
    <property type="match status" value="2"/>
</dbReference>
<dbReference type="AlphaFoldDB" id="A0A7W7FUK0"/>
<comment type="caution">
    <text evidence="1">The sequence shown here is derived from an EMBL/GenBank/DDBJ whole genome shotgun (WGS) entry which is preliminary data.</text>
</comment>
<dbReference type="EMBL" id="JACHMH010000001">
    <property type="protein sequence ID" value="MBB4678337.1"/>
    <property type="molecule type" value="Genomic_DNA"/>
</dbReference>
<organism evidence="1 2">
    <name type="scientific">Crossiella cryophila</name>
    <dbReference type="NCBI Taxonomy" id="43355"/>
    <lineage>
        <taxon>Bacteria</taxon>
        <taxon>Bacillati</taxon>
        <taxon>Actinomycetota</taxon>
        <taxon>Actinomycetes</taxon>
        <taxon>Pseudonocardiales</taxon>
        <taxon>Pseudonocardiaceae</taxon>
        <taxon>Crossiella</taxon>
    </lineage>
</organism>
<accession>A0A7W7FUK0</accession>